<dbReference type="EMBL" id="JACSQN010000010">
    <property type="protein sequence ID" value="MBD7985311.1"/>
    <property type="molecule type" value="Genomic_DNA"/>
</dbReference>
<organism evidence="3 4">
    <name type="scientific">Sporosarcina quadrami</name>
    <dbReference type="NCBI Taxonomy" id="2762234"/>
    <lineage>
        <taxon>Bacteria</taxon>
        <taxon>Bacillati</taxon>
        <taxon>Bacillota</taxon>
        <taxon>Bacilli</taxon>
        <taxon>Bacillales</taxon>
        <taxon>Caryophanaceae</taxon>
        <taxon>Sporosarcina</taxon>
    </lineage>
</organism>
<keyword evidence="4" id="KW-1185">Reference proteome</keyword>
<protein>
    <submittedName>
        <fullName evidence="3">Helix-turn-helix transcriptional regulator</fullName>
    </submittedName>
</protein>
<dbReference type="PANTHER" id="PTHR46797:SF1">
    <property type="entry name" value="METHYLPHOSPHONATE SYNTHASE"/>
    <property type="match status" value="1"/>
</dbReference>
<dbReference type="SMART" id="SM00530">
    <property type="entry name" value="HTH_XRE"/>
    <property type="match status" value="1"/>
</dbReference>
<comment type="caution">
    <text evidence="3">The sequence shown here is derived from an EMBL/GenBank/DDBJ whole genome shotgun (WGS) entry which is preliminary data.</text>
</comment>
<evidence type="ECO:0000313" key="4">
    <source>
        <dbReference type="Proteomes" id="UP000626786"/>
    </source>
</evidence>
<evidence type="ECO:0000313" key="3">
    <source>
        <dbReference type="EMBL" id="MBD7985311.1"/>
    </source>
</evidence>
<dbReference type="SUPFAM" id="SSF47413">
    <property type="entry name" value="lambda repressor-like DNA-binding domains"/>
    <property type="match status" value="1"/>
</dbReference>
<evidence type="ECO:0000259" key="2">
    <source>
        <dbReference type="PROSITE" id="PS50943"/>
    </source>
</evidence>
<dbReference type="PROSITE" id="PS50943">
    <property type="entry name" value="HTH_CROC1"/>
    <property type="match status" value="1"/>
</dbReference>
<name>A0ABR8UBA8_9BACL</name>
<gene>
    <name evidence="3" type="ORF">H9649_11995</name>
</gene>
<sequence>MVIGEFIKEQRLNKGFSIRKLAELSGVSHPYLSQIETGKNTKPSNDVLHKLADPLGVSHFDLMVAAGYYTKEELLIRQQQEEFFNSMTSEQFDDYIEKQNEVFLIEEYRKKEFTDIEELLNGNVYFDKYKLTSKEKIMVYKILNALFEDKQKNYPSDEEIKAAYLNERNAFKNINEWKDSDGIDINYDDDFKEN</sequence>
<dbReference type="InterPro" id="IPR010982">
    <property type="entry name" value="Lambda_DNA-bd_dom_sf"/>
</dbReference>
<dbReference type="Gene3D" id="1.10.260.40">
    <property type="entry name" value="lambda repressor-like DNA-binding domains"/>
    <property type="match status" value="1"/>
</dbReference>
<dbReference type="RefSeq" id="WP_191695134.1">
    <property type="nucleotide sequence ID" value="NZ_JACSQN010000010.1"/>
</dbReference>
<proteinExistence type="predicted"/>
<evidence type="ECO:0000256" key="1">
    <source>
        <dbReference type="ARBA" id="ARBA00023125"/>
    </source>
</evidence>
<dbReference type="InterPro" id="IPR001387">
    <property type="entry name" value="Cro/C1-type_HTH"/>
</dbReference>
<dbReference type="PANTHER" id="PTHR46797">
    <property type="entry name" value="HTH-TYPE TRANSCRIPTIONAL REGULATOR"/>
    <property type="match status" value="1"/>
</dbReference>
<accession>A0ABR8UBA8</accession>
<keyword evidence="1" id="KW-0238">DNA-binding</keyword>
<reference evidence="3 4" key="1">
    <citation type="submission" date="2020-08" db="EMBL/GenBank/DDBJ databases">
        <title>A Genomic Blueprint of the Chicken Gut Microbiome.</title>
        <authorList>
            <person name="Gilroy R."/>
            <person name="Ravi A."/>
            <person name="Getino M."/>
            <person name="Pursley I."/>
            <person name="Horton D.L."/>
            <person name="Alikhan N.-F."/>
            <person name="Baker D."/>
            <person name="Gharbi K."/>
            <person name="Hall N."/>
            <person name="Watson M."/>
            <person name="Adriaenssens E.M."/>
            <person name="Foster-Nyarko E."/>
            <person name="Jarju S."/>
            <person name="Secka A."/>
            <person name="Antonio M."/>
            <person name="Oren A."/>
            <person name="Chaudhuri R."/>
            <person name="La Ragione R.M."/>
            <person name="Hildebrand F."/>
            <person name="Pallen M.J."/>
        </authorList>
    </citation>
    <scope>NUCLEOTIDE SEQUENCE [LARGE SCALE GENOMIC DNA]</scope>
    <source>
        <strain evidence="3 4">Sa2YVA2</strain>
    </source>
</reference>
<dbReference type="Proteomes" id="UP000626786">
    <property type="component" value="Unassembled WGS sequence"/>
</dbReference>
<feature type="domain" description="HTH cro/C1-type" evidence="2">
    <location>
        <begin position="7"/>
        <end position="62"/>
    </location>
</feature>
<dbReference type="CDD" id="cd00093">
    <property type="entry name" value="HTH_XRE"/>
    <property type="match status" value="1"/>
</dbReference>
<dbReference type="Pfam" id="PF01381">
    <property type="entry name" value="HTH_3"/>
    <property type="match status" value="1"/>
</dbReference>
<dbReference type="InterPro" id="IPR050807">
    <property type="entry name" value="TransReg_Diox_bact_type"/>
</dbReference>